<dbReference type="AlphaFoldDB" id="A0A9D2Z527"/>
<feature type="chain" id="PRO_5039240786" evidence="1">
    <location>
        <begin position="18"/>
        <end position="1132"/>
    </location>
</feature>
<reference evidence="2" key="1">
    <citation type="submission" date="2020-03" db="EMBL/GenBank/DDBJ databases">
        <title>Intra-Species Differences in Population Size shape Life History and Genome Evolution.</title>
        <authorList>
            <person name="Willemsen D."/>
            <person name="Cui R."/>
            <person name="Valenzano D.R."/>
        </authorList>
    </citation>
    <scope>NUCLEOTIDE SEQUENCE</scope>
    <source>
        <strain evidence="2">GRZ</strain>
        <tissue evidence="2">Whole</tissue>
    </source>
</reference>
<evidence type="ECO:0000256" key="1">
    <source>
        <dbReference type="SAM" id="SignalP"/>
    </source>
</evidence>
<comment type="caution">
    <text evidence="2">The sequence shown here is derived from an EMBL/GenBank/DDBJ whole genome shotgun (WGS) entry which is preliminary data.</text>
</comment>
<gene>
    <name evidence="2" type="ORF">G4P62_017943</name>
</gene>
<sequence>MLLPALLLLFLVCRTQASHVYGTMMTYYPKNMGADGSISVILRYKLNYLTCPYVDVWTCSGNCGNQTQSFLSAQVDVSSGEWCQREGIMTQLVPNNSPLQLVMSTNIWATNLNGISSRTAVTFVELRTRSDTGKPNTSPQTTIIPVVKAPSNCQTYVDLLAFDPDGDKVRCRYGDDSSSECSPCTPPPILNLSSSCTLSFSPTPSSAEGLYVIQLVMEDFPTQNMVLTQSNCSQEVKTTSSAISKIPVQFVFKVLPAVPSCSDGLYLPRFLPPTPENGAQFNAAVNQSLEITIRAEATQSVITELLFSGPYDVVKITSGSGNFTLRWTPSDISDKEHLPICFVIQASFNSSVYQSELRCVVVGVGTMACGTQVGFHGIVNTYTVKDFDGNGYPVIRRVKFSFSSCEAFDSYYCGGNCSNRGDIHTVEESVGEWCQKEVNMSWSQTSFNTSSGWWEGEVWIPNMNGISTFKAFNYLELRNRSDIGKPNSSPQTSVLPAVSVPSNCQRNISLLNFDPDGDEVECRCAVGSLSECLTCSPPSILSVSSSCFLSFSPTSSSNEGLYAVQLMVEDFPRQIITLTDSGVQTITLTDSGVLPVLKTPSDPISRSPLQFALNVLPAVPSCSEGLYLPRFMPPTPANGLQIYAIANEQLAIIIRAEATQSVITQLLVSGPFTMVKSSSGSGNVTLTWTPSNSENDESHPVCFVFEASYSGSVYQSEHRCVVVTVIPFGFHGIVNTYTVKDFDGNGYPVIRRVKFSFSSCEAFDSYYCGGNCSNRGDIHTVEESVGEWCQKEVNMSWSQTSFNTSSGWWDGKIWIPNLNGILTFKAFNYLELRNRSDIGKPNSSPQTNVLPAVSVPSNCQRKISLLIFDPDGDEVRCRYADGSMSECLTCSPPFVLNISSSCNLSFSPTSSSNEGPYAVQLMVEDFPRQIITLNDSSGAEVVKTPSDSISSSPLQFALNVLPAVPSCSEGLYLPRFLPPTPQNGLRIYVIVNHLLQITIRTVATKSVITKLLVSGPYNMVKSTSGLGSFTLTWTPSESENYENYPICFVSEASYSGSVYQSEHRCVLVTVIPYHVLYLKMKISTTMSVVKNKEIIEKAVKSEMVRQGMPSVINVHLSGGDLVELSTIAPPNA</sequence>
<evidence type="ECO:0000313" key="3">
    <source>
        <dbReference type="Proteomes" id="UP000822369"/>
    </source>
</evidence>
<evidence type="ECO:0000313" key="2">
    <source>
        <dbReference type="EMBL" id="KAF7231529.1"/>
    </source>
</evidence>
<protein>
    <submittedName>
        <fullName evidence="2">Transcript variant X1</fullName>
    </submittedName>
</protein>
<organism evidence="2 3">
    <name type="scientific">Nothobranchius furzeri</name>
    <name type="common">Turquoise killifish</name>
    <dbReference type="NCBI Taxonomy" id="105023"/>
    <lineage>
        <taxon>Eukaryota</taxon>
        <taxon>Metazoa</taxon>
        <taxon>Chordata</taxon>
        <taxon>Craniata</taxon>
        <taxon>Vertebrata</taxon>
        <taxon>Euteleostomi</taxon>
        <taxon>Actinopterygii</taxon>
        <taxon>Neopterygii</taxon>
        <taxon>Teleostei</taxon>
        <taxon>Neoteleostei</taxon>
        <taxon>Acanthomorphata</taxon>
        <taxon>Ovalentaria</taxon>
        <taxon>Atherinomorphae</taxon>
        <taxon>Cyprinodontiformes</taxon>
        <taxon>Nothobranchiidae</taxon>
        <taxon>Nothobranchius</taxon>
    </lineage>
</organism>
<dbReference type="EMBL" id="JAAVVJ010000001">
    <property type="protein sequence ID" value="KAF7231529.1"/>
    <property type="molecule type" value="Genomic_DNA"/>
</dbReference>
<keyword evidence="1" id="KW-0732">Signal</keyword>
<accession>A0A9D2Z527</accession>
<dbReference type="Proteomes" id="UP000822369">
    <property type="component" value="Chromosome 1"/>
</dbReference>
<proteinExistence type="predicted"/>
<feature type="signal peptide" evidence="1">
    <location>
        <begin position="1"/>
        <end position="17"/>
    </location>
</feature>
<name>A0A9D2Z527_NOTFU</name>